<proteinExistence type="predicted"/>
<organism evidence="1 2">
    <name type="scientific">Novilysobacter avium</name>
    <dbReference type="NCBI Taxonomy" id="2781023"/>
    <lineage>
        <taxon>Bacteria</taxon>
        <taxon>Pseudomonadati</taxon>
        <taxon>Pseudomonadota</taxon>
        <taxon>Gammaproteobacteria</taxon>
        <taxon>Lysobacterales</taxon>
        <taxon>Lysobacteraceae</taxon>
        <taxon>Novilysobacter</taxon>
    </lineage>
</organism>
<dbReference type="InterPro" id="IPR032676">
    <property type="entry name" value="YkuD_2"/>
</dbReference>
<dbReference type="RefSeq" id="WP_194035667.1">
    <property type="nucleotide sequence ID" value="NZ_CP063657.1"/>
</dbReference>
<gene>
    <name evidence="1" type="ORF">INQ42_00300</name>
</gene>
<keyword evidence="2" id="KW-1185">Reference proteome</keyword>
<protein>
    <submittedName>
        <fullName evidence="1">Murein L,D-transpeptidase catalytic domain family protein</fullName>
    </submittedName>
</protein>
<dbReference type="Pfam" id="PF13645">
    <property type="entry name" value="YkuD_2"/>
    <property type="match status" value="1"/>
</dbReference>
<reference evidence="1 2" key="1">
    <citation type="submission" date="2020-10" db="EMBL/GenBank/DDBJ databases">
        <title>complete genome sequencing of Lysobacter sp. H23M41.</title>
        <authorList>
            <person name="Bae J.-W."/>
            <person name="Lee S.-Y."/>
        </authorList>
    </citation>
    <scope>NUCLEOTIDE SEQUENCE [LARGE SCALE GENOMIC DNA]</scope>
    <source>
        <strain evidence="1 2">H23M41</strain>
    </source>
</reference>
<dbReference type="EMBL" id="CP063657">
    <property type="protein sequence ID" value="QOW23193.1"/>
    <property type="molecule type" value="Genomic_DNA"/>
</dbReference>
<evidence type="ECO:0000313" key="1">
    <source>
        <dbReference type="EMBL" id="QOW23193.1"/>
    </source>
</evidence>
<name>A0A7S6ZVH6_9GAMM</name>
<dbReference type="PANTHER" id="PTHR38477:SF1">
    <property type="entry name" value="MUREIN L,D-TRANSPEPTIDASE CATALYTIC DOMAIN FAMILY PROTEIN"/>
    <property type="match status" value="1"/>
</dbReference>
<dbReference type="Proteomes" id="UP000593932">
    <property type="component" value="Chromosome"/>
</dbReference>
<sequence length="243" mass="25776">MAKPEAAAGPASASRLLERLHAAAPEMDPGVLALALEARSCALDSGTAAGNRLAVIDYSLPSTQKRMWVFDVEQPGLLYAEHVAHGQGSGENMSNRFSNVDGSHQTSLGLFRTAETYVGGNGYSLRMDGLEPGVNDNARDRLIVIHGAPYVNPEQAQRQGRLGRSYGCPALRPQVAREVIDTIKNDQLVFAYYPDDPWLKGSRYFGCGGRTARQILADARNEASSGDAVASAAAGSQAASATL</sequence>
<dbReference type="PANTHER" id="PTHR38477">
    <property type="entry name" value="HYPOTHETICAL EXPORTED PROTEIN"/>
    <property type="match status" value="1"/>
</dbReference>
<accession>A0A7S6ZVH6</accession>
<evidence type="ECO:0000313" key="2">
    <source>
        <dbReference type="Proteomes" id="UP000593932"/>
    </source>
</evidence>